<dbReference type="Proteomes" id="UP000294847">
    <property type="component" value="Chromosome 4"/>
</dbReference>
<sequence length="46" mass="4971">MAKRRPAPGGAPFAAWNQRSVAMAAWTGQEPGKAVAESLQVCRMRE</sequence>
<evidence type="ECO:0000313" key="2">
    <source>
        <dbReference type="Proteomes" id="UP000294847"/>
    </source>
</evidence>
<accession>A0A4V1C702</accession>
<dbReference type="AlphaFoldDB" id="A0A4V1C702"/>
<dbReference type="EMBL" id="CP034207">
    <property type="protein sequence ID" value="QBZ61678.1"/>
    <property type="molecule type" value="Genomic_DNA"/>
</dbReference>
<evidence type="ECO:0000313" key="1">
    <source>
        <dbReference type="EMBL" id="QBZ61678.1"/>
    </source>
</evidence>
<reference evidence="1 2" key="1">
    <citation type="journal article" date="2019" name="Mol. Biol. Evol.">
        <title>Blast fungal genomes show frequent chromosomal changes, gene gains and losses, and effector gene turnover.</title>
        <authorList>
            <person name="Gomez Luciano L.B."/>
            <person name="Jason Tsai I."/>
            <person name="Chuma I."/>
            <person name="Tosa Y."/>
            <person name="Chen Y.H."/>
            <person name="Li J.Y."/>
            <person name="Li M.Y."/>
            <person name="Jade Lu M.Y."/>
            <person name="Nakayashiki H."/>
            <person name="Li W.H."/>
        </authorList>
    </citation>
    <scope>NUCLEOTIDE SEQUENCE [LARGE SCALE GENOMIC DNA]</scope>
    <source>
        <strain evidence="1">MZ5-1-6</strain>
    </source>
</reference>
<name>A0A4V1C702_PYROR</name>
<proteinExistence type="predicted"/>
<protein>
    <submittedName>
        <fullName evidence="1">Uncharacterized protein</fullName>
    </submittedName>
</protein>
<gene>
    <name evidence="1" type="ORF">PoMZ_08632</name>
</gene>
<organism evidence="1 2">
    <name type="scientific">Pyricularia oryzae</name>
    <name type="common">Rice blast fungus</name>
    <name type="synonym">Magnaporthe oryzae</name>
    <dbReference type="NCBI Taxonomy" id="318829"/>
    <lineage>
        <taxon>Eukaryota</taxon>
        <taxon>Fungi</taxon>
        <taxon>Dikarya</taxon>
        <taxon>Ascomycota</taxon>
        <taxon>Pezizomycotina</taxon>
        <taxon>Sordariomycetes</taxon>
        <taxon>Sordariomycetidae</taxon>
        <taxon>Magnaporthales</taxon>
        <taxon>Pyriculariaceae</taxon>
        <taxon>Pyricularia</taxon>
    </lineage>
</organism>